<evidence type="ECO:0000313" key="8">
    <source>
        <dbReference type="EMBL" id="OTF73367.1"/>
    </source>
</evidence>
<keyword evidence="9" id="KW-1185">Reference proteome</keyword>
<evidence type="ECO:0000256" key="4">
    <source>
        <dbReference type="ARBA" id="ARBA00022777"/>
    </source>
</evidence>
<proteinExistence type="predicted"/>
<organism evidence="8 9">
    <name type="scientific">Euroglyphus maynei</name>
    <name type="common">Mayne's house dust mite</name>
    <dbReference type="NCBI Taxonomy" id="6958"/>
    <lineage>
        <taxon>Eukaryota</taxon>
        <taxon>Metazoa</taxon>
        <taxon>Ecdysozoa</taxon>
        <taxon>Arthropoda</taxon>
        <taxon>Chelicerata</taxon>
        <taxon>Arachnida</taxon>
        <taxon>Acari</taxon>
        <taxon>Acariformes</taxon>
        <taxon>Sarcoptiformes</taxon>
        <taxon>Astigmata</taxon>
        <taxon>Psoroptidia</taxon>
        <taxon>Analgoidea</taxon>
        <taxon>Pyroglyphidae</taxon>
        <taxon>Pyroglyphinae</taxon>
        <taxon>Euroglyphus</taxon>
    </lineage>
</organism>
<evidence type="ECO:0000256" key="3">
    <source>
        <dbReference type="ARBA" id="ARBA00022741"/>
    </source>
</evidence>
<dbReference type="InterPro" id="IPR011009">
    <property type="entry name" value="Kinase-like_dom_sf"/>
</dbReference>
<comment type="caution">
    <text evidence="8">The sequence shown here is derived from an EMBL/GenBank/DDBJ whole genome shotgun (WGS) entry which is preliminary data.</text>
</comment>
<keyword evidence="2" id="KW-0808">Transferase</keyword>
<dbReference type="GO" id="GO:0005524">
    <property type="term" value="F:ATP binding"/>
    <property type="evidence" value="ECO:0007669"/>
    <property type="project" value="UniProtKB-KW"/>
</dbReference>
<keyword evidence="4" id="KW-0418">Kinase</keyword>
<keyword evidence="1" id="KW-0723">Serine/threonine-protein kinase</keyword>
<accession>A0A1Y3AZG8</accession>
<evidence type="ECO:0000313" key="9">
    <source>
        <dbReference type="Proteomes" id="UP000194236"/>
    </source>
</evidence>
<dbReference type="SUPFAM" id="SSF56112">
    <property type="entry name" value="Protein kinase-like (PK-like)"/>
    <property type="match status" value="1"/>
</dbReference>
<dbReference type="PROSITE" id="PS50011">
    <property type="entry name" value="PROTEIN_KINASE_DOM"/>
    <property type="match status" value="1"/>
</dbReference>
<evidence type="ECO:0000256" key="2">
    <source>
        <dbReference type="ARBA" id="ARBA00022679"/>
    </source>
</evidence>
<dbReference type="GO" id="GO:0004674">
    <property type="term" value="F:protein serine/threonine kinase activity"/>
    <property type="evidence" value="ECO:0007669"/>
    <property type="project" value="UniProtKB-KW"/>
</dbReference>
<sequence>MKADVWAMGVLLFGLLNGRFPFTWTDQSLMLKEQNKYPNFIRSASKNTISEEANDLIIKILNPDENTRTTVLEISEHSWLKPKLIDDCRSPRALISKMNPQYRKV</sequence>
<dbReference type="AlphaFoldDB" id="A0A1Y3AZG8"/>
<dbReference type="Pfam" id="PF00069">
    <property type="entry name" value="Pkinase"/>
    <property type="match status" value="1"/>
</dbReference>
<evidence type="ECO:0000256" key="5">
    <source>
        <dbReference type="ARBA" id="ARBA00022840"/>
    </source>
</evidence>
<name>A0A1Y3AZG8_EURMA</name>
<keyword evidence="5" id="KW-0067">ATP-binding</keyword>
<reference evidence="8 9" key="1">
    <citation type="submission" date="2017-03" db="EMBL/GenBank/DDBJ databases">
        <title>Genome Survey of Euroglyphus maynei.</title>
        <authorList>
            <person name="Arlian L.G."/>
            <person name="Morgan M.S."/>
            <person name="Rider S.D."/>
        </authorList>
    </citation>
    <scope>NUCLEOTIDE SEQUENCE [LARGE SCALE GENOMIC DNA]</scope>
    <source>
        <strain evidence="8">Arlian Lab</strain>
        <tissue evidence="8">Whole body</tissue>
    </source>
</reference>
<dbReference type="OrthoDB" id="410920at2759"/>
<evidence type="ECO:0000259" key="7">
    <source>
        <dbReference type="PROSITE" id="PS50011"/>
    </source>
</evidence>
<evidence type="ECO:0000256" key="6">
    <source>
        <dbReference type="SAM" id="SignalP"/>
    </source>
</evidence>
<feature type="signal peptide" evidence="6">
    <location>
        <begin position="1"/>
        <end position="18"/>
    </location>
</feature>
<dbReference type="InterPro" id="IPR000719">
    <property type="entry name" value="Prot_kinase_dom"/>
</dbReference>
<evidence type="ECO:0000256" key="1">
    <source>
        <dbReference type="ARBA" id="ARBA00022527"/>
    </source>
</evidence>
<keyword evidence="6" id="KW-0732">Signal</keyword>
<gene>
    <name evidence="8" type="ORF">BLA29_013776</name>
</gene>
<feature type="domain" description="Protein kinase" evidence="7">
    <location>
        <begin position="1"/>
        <end position="80"/>
    </location>
</feature>
<dbReference type="EMBL" id="MUJZ01052001">
    <property type="protein sequence ID" value="OTF73367.1"/>
    <property type="molecule type" value="Genomic_DNA"/>
</dbReference>
<dbReference type="PANTHER" id="PTHR43895:SF150">
    <property type="entry name" value="SERINE_THREONINE-PROTEIN KINASE STK11"/>
    <property type="match status" value="1"/>
</dbReference>
<dbReference type="PANTHER" id="PTHR43895">
    <property type="entry name" value="CALCIUM/CALMODULIN-DEPENDENT PROTEIN KINASE KINASE-RELATED"/>
    <property type="match status" value="1"/>
</dbReference>
<dbReference type="Proteomes" id="UP000194236">
    <property type="component" value="Unassembled WGS sequence"/>
</dbReference>
<protein>
    <recommendedName>
        <fullName evidence="7">Protein kinase domain-containing protein</fullName>
    </recommendedName>
</protein>
<keyword evidence="3" id="KW-0547">Nucleotide-binding</keyword>
<dbReference type="Gene3D" id="1.10.510.10">
    <property type="entry name" value="Transferase(Phosphotransferase) domain 1"/>
    <property type="match status" value="1"/>
</dbReference>
<feature type="chain" id="PRO_5012147031" description="Protein kinase domain-containing protein" evidence="6">
    <location>
        <begin position="19"/>
        <end position="105"/>
    </location>
</feature>
<dbReference type="GO" id="GO:0007165">
    <property type="term" value="P:signal transduction"/>
    <property type="evidence" value="ECO:0007669"/>
    <property type="project" value="TreeGrafter"/>
</dbReference>